<feature type="transmembrane region" description="Helical" evidence="1">
    <location>
        <begin position="37"/>
        <end position="63"/>
    </location>
</feature>
<reference evidence="4" key="1">
    <citation type="submission" date="2020-04" db="EMBL/GenBank/DDBJ databases">
        <authorList>
            <person name="Neveu A P."/>
        </authorList>
    </citation>
    <scope>NUCLEOTIDE SEQUENCE</scope>
    <source>
        <tissue evidence="4">Whole embryo</tissue>
    </source>
</reference>
<dbReference type="PANTHER" id="PTHR31965">
    <property type="entry name" value="TRANSMEMBRANE PROTEIN 42"/>
    <property type="match status" value="1"/>
</dbReference>
<proteinExistence type="evidence at transcript level"/>
<dbReference type="Gene3D" id="1.10.3730.20">
    <property type="match status" value="1"/>
</dbReference>
<dbReference type="EMBL" id="LR791238">
    <property type="protein sequence ID" value="CAB3267100.1"/>
    <property type="molecule type" value="mRNA"/>
</dbReference>
<dbReference type="SUPFAM" id="SSF103481">
    <property type="entry name" value="Multidrug resistance efflux transporter EmrE"/>
    <property type="match status" value="1"/>
</dbReference>
<keyword evidence="2" id="KW-0732">Signal</keyword>
<dbReference type="Pfam" id="PF00892">
    <property type="entry name" value="EamA"/>
    <property type="match status" value="1"/>
</dbReference>
<name>A0A6F9DVR9_9ASCI</name>
<dbReference type="AlphaFoldDB" id="A0A6F9DVR9"/>
<keyword evidence="1" id="KW-1133">Transmembrane helix</keyword>
<evidence type="ECO:0000256" key="2">
    <source>
        <dbReference type="SAM" id="SignalP"/>
    </source>
</evidence>
<dbReference type="PANTHER" id="PTHR31965:SF1">
    <property type="entry name" value="TRANSMEMBRANE PROTEIN 42"/>
    <property type="match status" value="1"/>
</dbReference>
<accession>A0A6F9DVR9</accession>
<evidence type="ECO:0000313" key="4">
    <source>
        <dbReference type="EMBL" id="CAB3267100.1"/>
    </source>
</evidence>
<protein>
    <submittedName>
        <fullName evidence="4">Transmembrane protein 42-like</fullName>
    </submittedName>
</protein>
<feature type="transmembrane region" description="Helical" evidence="1">
    <location>
        <begin position="101"/>
        <end position="120"/>
    </location>
</feature>
<gene>
    <name evidence="4" type="primary">Tmem42</name>
</gene>
<dbReference type="GO" id="GO:0016020">
    <property type="term" value="C:membrane"/>
    <property type="evidence" value="ECO:0007669"/>
    <property type="project" value="InterPro"/>
</dbReference>
<evidence type="ECO:0000256" key="1">
    <source>
        <dbReference type="SAM" id="Phobius"/>
    </source>
</evidence>
<organism evidence="4">
    <name type="scientific">Phallusia mammillata</name>
    <dbReference type="NCBI Taxonomy" id="59560"/>
    <lineage>
        <taxon>Eukaryota</taxon>
        <taxon>Metazoa</taxon>
        <taxon>Chordata</taxon>
        <taxon>Tunicata</taxon>
        <taxon>Ascidiacea</taxon>
        <taxon>Phlebobranchia</taxon>
        <taxon>Ascidiidae</taxon>
        <taxon>Phallusia</taxon>
    </lineage>
</organism>
<dbReference type="InterPro" id="IPR000620">
    <property type="entry name" value="EamA_dom"/>
</dbReference>
<keyword evidence="1" id="KW-0472">Membrane</keyword>
<keyword evidence="1 4" id="KW-0812">Transmembrane</keyword>
<evidence type="ECO:0000259" key="3">
    <source>
        <dbReference type="Pfam" id="PF00892"/>
    </source>
</evidence>
<feature type="domain" description="EamA" evidence="3">
    <location>
        <begin position="37"/>
        <end position="117"/>
    </location>
</feature>
<dbReference type="InterPro" id="IPR039632">
    <property type="entry name" value="TMEM42"/>
</dbReference>
<feature type="signal peptide" evidence="2">
    <location>
        <begin position="1"/>
        <end position="21"/>
    </location>
</feature>
<feature type="transmembrane region" description="Helical" evidence="1">
    <location>
        <begin position="75"/>
        <end position="95"/>
    </location>
</feature>
<sequence length="128" mass="13808">MRGHALACAAGLCAALASVTGKFATGDMENMPLIPNHWILNLIFRLLFITCTLALNSVMWTFFVESMQHLNSAEASVLNVGCNILLSGVLGWFCFGESVPAIWWCGASLIVTGIAVMHTAESDKEKMS</sequence>
<dbReference type="InterPro" id="IPR037185">
    <property type="entry name" value="EmrE-like"/>
</dbReference>
<feature type="chain" id="PRO_5026324229" evidence="2">
    <location>
        <begin position="22"/>
        <end position="128"/>
    </location>
</feature>